<feature type="domain" description="T-SNARE coiled-coil homology" evidence="8">
    <location>
        <begin position="567"/>
        <end position="629"/>
    </location>
</feature>
<dbReference type="PROSITE" id="PS51753">
    <property type="entry name" value="HBM"/>
    <property type="match status" value="1"/>
</dbReference>
<organism evidence="11 12">
    <name type="scientific">Dongia rigui</name>
    <dbReference type="NCBI Taxonomy" id="940149"/>
    <lineage>
        <taxon>Bacteria</taxon>
        <taxon>Pseudomonadati</taxon>
        <taxon>Pseudomonadota</taxon>
        <taxon>Alphaproteobacteria</taxon>
        <taxon>Rhodospirillales</taxon>
        <taxon>Dongiaceae</taxon>
        <taxon>Dongia</taxon>
    </lineage>
</organism>
<feature type="transmembrane region" description="Helical" evidence="6">
    <location>
        <begin position="290"/>
        <end position="320"/>
    </location>
</feature>
<keyword evidence="6" id="KW-0472">Membrane</keyword>
<keyword evidence="6" id="KW-0812">Transmembrane</keyword>
<dbReference type="PROSITE" id="PS50111">
    <property type="entry name" value="CHEMOTAXIS_TRANSDUC_2"/>
    <property type="match status" value="1"/>
</dbReference>
<comment type="subcellular location">
    <subcellularLocation>
        <location evidence="1">Cell inner membrane</location>
        <topology evidence="1">Multi-pass membrane protein</topology>
    </subcellularLocation>
</comment>
<feature type="domain" description="Methyl-accepting transducer" evidence="7">
    <location>
        <begin position="415"/>
        <end position="637"/>
    </location>
</feature>
<dbReference type="SUPFAM" id="SSF58104">
    <property type="entry name" value="Methyl-accepting chemotaxis protein (MCP) signaling domain"/>
    <property type="match status" value="1"/>
</dbReference>
<reference evidence="11 12" key="1">
    <citation type="journal article" date="2013" name="Antonie Van Leeuwenhoek">
        <title>Dongia rigui sp. nov., isolated from freshwater of a large wetland in Korea.</title>
        <authorList>
            <person name="Baik K.S."/>
            <person name="Hwang Y.M."/>
            <person name="Choi J.S."/>
            <person name="Kwon J."/>
            <person name="Seong C.N."/>
        </authorList>
    </citation>
    <scope>NUCLEOTIDE SEQUENCE [LARGE SCALE GENOMIC DNA]</scope>
    <source>
        <strain evidence="11 12">04SU4-P</strain>
    </source>
</reference>
<dbReference type="InterPro" id="IPR032255">
    <property type="entry name" value="HBM"/>
</dbReference>
<dbReference type="PROSITE" id="PS50192">
    <property type="entry name" value="T_SNARE"/>
    <property type="match status" value="1"/>
</dbReference>
<dbReference type="Pfam" id="PF00672">
    <property type="entry name" value="HAMP"/>
    <property type="match status" value="1"/>
</dbReference>
<evidence type="ECO:0000256" key="5">
    <source>
        <dbReference type="PROSITE-ProRule" id="PRU00284"/>
    </source>
</evidence>
<feature type="domain" description="HAMP" evidence="9">
    <location>
        <begin position="322"/>
        <end position="375"/>
    </location>
</feature>
<dbReference type="PROSITE" id="PS50885">
    <property type="entry name" value="HAMP"/>
    <property type="match status" value="1"/>
</dbReference>
<dbReference type="CDD" id="cd06225">
    <property type="entry name" value="HAMP"/>
    <property type="match status" value="1"/>
</dbReference>
<feature type="domain" description="HBM" evidence="10">
    <location>
        <begin position="49"/>
        <end position="288"/>
    </location>
</feature>
<dbReference type="Pfam" id="PF00015">
    <property type="entry name" value="MCPsignal"/>
    <property type="match status" value="1"/>
</dbReference>
<keyword evidence="12" id="KW-1185">Reference proteome</keyword>
<protein>
    <submittedName>
        <fullName evidence="11">HAMP domain-containing methyl-accepting chemotaxis protein</fullName>
    </submittedName>
</protein>
<dbReference type="SMART" id="SM01358">
    <property type="entry name" value="HBM"/>
    <property type="match status" value="1"/>
</dbReference>
<evidence type="ECO:0000259" key="8">
    <source>
        <dbReference type="PROSITE" id="PS50192"/>
    </source>
</evidence>
<dbReference type="InterPro" id="IPR003660">
    <property type="entry name" value="HAMP_dom"/>
</dbReference>
<evidence type="ECO:0000259" key="7">
    <source>
        <dbReference type="PROSITE" id="PS50111"/>
    </source>
</evidence>
<accession>A0ABU5DXR0</accession>
<dbReference type="Gene3D" id="1.10.287.950">
    <property type="entry name" value="Methyl-accepting chemotaxis protein"/>
    <property type="match status" value="1"/>
</dbReference>
<dbReference type="InterPro" id="IPR000727">
    <property type="entry name" value="T_SNARE_dom"/>
</dbReference>
<evidence type="ECO:0000313" key="11">
    <source>
        <dbReference type="EMBL" id="MDY0872049.1"/>
    </source>
</evidence>
<gene>
    <name evidence="11" type="ORF">SMD31_08945</name>
</gene>
<dbReference type="PANTHER" id="PTHR32089:SF112">
    <property type="entry name" value="LYSOZYME-LIKE PROTEIN-RELATED"/>
    <property type="match status" value="1"/>
</dbReference>
<evidence type="ECO:0000313" key="12">
    <source>
        <dbReference type="Proteomes" id="UP001271769"/>
    </source>
</evidence>
<proteinExistence type="inferred from homology"/>
<comment type="similarity">
    <text evidence="4">Belongs to the methyl-accepting chemotaxis (MCP) protein family.</text>
</comment>
<keyword evidence="2" id="KW-1003">Cell membrane</keyword>
<sequence>MFQSVLARLRISTRIQLGFGFILALLAGFIVFSFVSLQDIRTNLDEYIRIAENAMTVQRIDRNVVDLRRNVLSFERENNAQSLDRAKALLAQLKTDIATRIETTKSAERKAMFTEMGQLVDAYAGNLDTLVALKAERDKVQNEQMSALGAAAGKTMSDLLESALNSEDFVGAAYAGQAIEKMLTARVSAARYTATGDPKLIEAAQKYVSLFGMDVNTLQAKLVNMIYRTRALDVAKSMKEYGAHLVALADMAVKIDALDKTMSDQATRFAEVSAAVLESQLGSMGGVKDLVMATIGSAITIMIVVAALALGIGALAGWLIGRSIARPVRNMTDTMGELARGNLDIDIPAQENRDEIGDMARTVVVFKDALVAQRQTDAAAKAEAETKLKRAQELDSLIQSFEGQVGALVGSLSTAASELQSSAQSMSATADQANQQSSAVALAAEQTTANVQTVAAATEELTSSISEIGRQVSQSTSIAQKAVSQASETNAQVQGLAVSAQAIGAVVQLINDIASQTNLLALNATIEAARAGEAGKGFAVVASEVKNLASQTAKATDEIGAKITEIQGATAQSVAAIEGISKVIEEISHISTTIAAAVEEQTAATNEIARNVQQASQGTTQVSGNIQGVTAAAGETGKAAGQVLGAATELGHQSSSLSDAVGLFITKVRAI</sequence>
<dbReference type="Gene3D" id="6.10.340.10">
    <property type="match status" value="1"/>
</dbReference>
<dbReference type="RefSeq" id="WP_320500468.1">
    <property type="nucleotide sequence ID" value="NZ_JAXCLX010000001.1"/>
</dbReference>
<evidence type="ECO:0000259" key="9">
    <source>
        <dbReference type="PROSITE" id="PS50885"/>
    </source>
</evidence>
<keyword evidence="2" id="KW-0997">Cell inner membrane</keyword>
<feature type="transmembrane region" description="Helical" evidence="6">
    <location>
        <begin position="15"/>
        <end position="37"/>
    </location>
</feature>
<dbReference type="InterPro" id="IPR004089">
    <property type="entry name" value="MCPsignal_dom"/>
</dbReference>
<evidence type="ECO:0000256" key="3">
    <source>
        <dbReference type="ARBA" id="ARBA00023224"/>
    </source>
</evidence>
<keyword evidence="6" id="KW-1133">Transmembrane helix</keyword>
<name>A0ABU5DXR0_9PROT</name>
<comment type="caution">
    <text evidence="11">The sequence shown here is derived from an EMBL/GenBank/DDBJ whole genome shotgun (WGS) entry which is preliminary data.</text>
</comment>
<evidence type="ECO:0000256" key="6">
    <source>
        <dbReference type="SAM" id="Phobius"/>
    </source>
</evidence>
<evidence type="ECO:0000256" key="1">
    <source>
        <dbReference type="ARBA" id="ARBA00004429"/>
    </source>
</evidence>
<evidence type="ECO:0000256" key="4">
    <source>
        <dbReference type="ARBA" id="ARBA00029447"/>
    </source>
</evidence>
<dbReference type="SMART" id="SM00304">
    <property type="entry name" value="HAMP"/>
    <property type="match status" value="1"/>
</dbReference>
<dbReference type="Proteomes" id="UP001271769">
    <property type="component" value="Unassembled WGS sequence"/>
</dbReference>
<dbReference type="EMBL" id="JAXCLX010000001">
    <property type="protein sequence ID" value="MDY0872049.1"/>
    <property type="molecule type" value="Genomic_DNA"/>
</dbReference>
<evidence type="ECO:0000259" key="10">
    <source>
        <dbReference type="PROSITE" id="PS51753"/>
    </source>
</evidence>
<keyword evidence="3 5" id="KW-0807">Transducer</keyword>
<dbReference type="SMART" id="SM00283">
    <property type="entry name" value="MA"/>
    <property type="match status" value="1"/>
</dbReference>
<evidence type="ECO:0000256" key="2">
    <source>
        <dbReference type="ARBA" id="ARBA00022519"/>
    </source>
</evidence>
<dbReference type="PANTHER" id="PTHR32089">
    <property type="entry name" value="METHYL-ACCEPTING CHEMOTAXIS PROTEIN MCPB"/>
    <property type="match status" value="1"/>
</dbReference>